<comment type="subcellular location">
    <subcellularLocation>
        <location evidence="2">Cytoplasm</location>
    </subcellularLocation>
    <subcellularLocation>
        <location evidence="1">Nucleus</location>
    </subcellularLocation>
</comment>
<keyword evidence="6" id="KW-0963">Cytoplasm</keyword>
<dbReference type="Proteomes" id="UP000799640">
    <property type="component" value="Unassembled WGS sequence"/>
</dbReference>
<dbReference type="PRINTS" id="PR00320">
    <property type="entry name" value="GPROTEINBRPT"/>
</dbReference>
<dbReference type="InterPro" id="IPR037289">
    <property type="entry name" value="Elp2"/>
</dbReference>
<keyword evidence="10" id="KW-0539">Nucleus</keyword>
<dbReference type="PROSITE" id="PS00678">
    <property type="entry name" value="WD_REPEATS_1"/>
    <property type="match status" value="1"/>
</dbReference>
<dbReference type="SMART" id="SM00320">
    <property type="entry name" value="WD40"/>
    <property type="match status" value="11"/>
</dbReference>
<feature type="repeat" description="WD" evidence="11">
    <location>
        <begin position="125"/>
        <end position="166"/>
    </location>
</feature>
<dbReference type="InterPro" id="IPR036322">
    <property type="entry name" value="WD40_repeat_dom_sf"/>
</dbReference>
<evidence type="ECO:0000256" key="4">
    <source>
        <dbReference type="ARBA" id="ARBA00005881"/>
    </source>
</evidence>
<feature type="repeat" description="WD" evidence="11">
    <location>
        <begin position="217"/>
        <end position="262"/>
    </location>
</feature>
<dbReference type="Pfam" id="PF00400">
    <property type="entry name" value="WD40"/>
    <property type="match status" value="6"/>
</dbReference>
<evidence type="ECO:0000256" key="5">
    <source>
        <dbReference type="ARBA" id="ARBA00020267"/>
    </source>
</evidence>
<dbReference type="SUPFAM" id="SSF50978">
    <property type="entry name" value="WD40 repeat-like"/>
    <property type="match status" value="3"/>
</dbReference>
<reference evidence="12" key="1">
    <citation type="journal article" date="2020" name="Stud. Mycol.">
        <title>101 Dothideomycetes genomes: a test case for predicting lifestyles and emergence of pathogens.</title>
        <authorList>
            <person name="Haridas S."/>
            <person name="Albert R."/>
            <person name="Binder M."/>
            <person name="Bloem J."/>
            <person name="Labutti K."/>
            <person name="Salamov A."/>
            <person name="Andreopoulos B."/>
            <person name="Baker S."/>
            <person name="Barry K."/>
            <person name="Bills G."/>
            <person name="Bluhm B."/>
            <person name="Cannon C."/>
            <person name="Castanera R."/>
            <person name="Culley D."/>
            <person name="Daum C."/>
            <person name="Ezra D."/>
            <person name="Gonzalez J."/>
            <person name="Henrissat B."/>
            <person name="Kuo A."/>
            <person name="Liang C."/>
            <person name="Lipzen A."/>
            <person name="Lutzoni F."/>
            <person name="Magnuson J."/>
            <person name="Mondo S."/>
            <person name="Nolan M."/>
            <person name="Ohm R."/>
            <person name="Pangilinan J."/>
            <person name="Park H.-J."/>
            <person name="Ramirez L."/>
            <person name="Alfaro M."/>
            <person name="Sun H."/>
            <person name="Tritt A."/>
            <person name="Yoshinaga Y."/>
            <person name="Zwiers L.-H."/>
            <person name="Turgeon B."/>
            <person name="Goodwin S."/>
            <person name="Spatafora J."/>
            <person name="Crous P."/>
            <person name="Grigoriev I."/>
        </authorList>
    </citation>
    <scope>NUCLEOTIDE SEQUENCE</scope>
    <source>
        <strain evidence="12">CBS 262.69</strain>
    </source>
</reference>
<evidence type="ECO:0000256" key="8">
    <source>
        <dbReference type="ARBA" id="ARBA00022694"/>
    </source>
</evidence>
<sequence length="806" mass="88489">MASTLTASCFSKIKTSSTMKPKLKVKHEYISVGGNRHPGAADWDQYNYTDVLAFGADNNIAFWEPLDPKKEGIFQLLSGHSAAVNVVKFLPGDNLLSGSDDKTIRLWRLILGSDGIGLFRPIKCVDAHQSSVKCMAVLGGSDIFVSGAADGTVHIWRLDGDDIILLQAISLSPKYFPLALSLARLDDKSYVLAVGGTRNSIQVYTSKNDEFSLAATLSGHEGWIRSLAFTKELDSDDLLLASASQDRYIRLWRVHQGLDLPASRAADPTLGILGKSLSNKAHRFEVNEQKYSVTFEALLLGHEDWIFSASWHTSDGKLQLLTASADNSLSIWEVDPQSGIWMSVARLGDVSAQKGSTTATGSTGGFWTGLWSPEADAVVSLGRTGSWRLWRRGEQWTQDVGVSGHTGEVKALSFAGHTYMLSTGFDQTTRLHAEWERDGLKSWHEFSRPQIHGYDLNCIASVDGTRFVSGADEKLLRVFQEPAAVADMLHRLCDIVLPDGPLPDAANIPVLGLSNKTIEDAADEENPTPAPHKAVYDLSHPPLEDQLARHMLWPEVEKLYGHGYEISAVAASEDGRFVATACRASSIDHAVIRLYDTRDWYEIKPALRAHSLTVTAMEFSYKNEFLLSVGRDRQWALWKKNKREEWGLGFSNPKAHARMILDAAWAPPCAGLVFATAGRDKVVKVWEVGDEEVQCVTTITAEHPVTAVAFHHLPICDSPILAYGLETGGIVLCRLRPSSLEMMVSFQMDALLAPSKAVNQLAWRFGNLGNTYLAAASDDTSVRVFNVDVCAICGVNLDPDYNSDDE</sequence>
<gene>
    <name evidence="12" type="ORF">EJ06DRAFT_143197</name>
</gene>
<keyword evidence="7 11" id="KW-0853">WD repeat</keyword>
<evidence type="ECO:0000256" key="9">
    <source>
        <dbReference type="ARBA" id="ARBA00022737"/>
    </source>
</evidence>
<evidence type="ECO:0000256" key="7">
    <source>
        <dbReference type="ARBA" id="ARBA00022574"/>
    </source>
</evidence>
<proteinExistence type="inferred from homology"/>
<evidence type="ECO:0000256" key="2">
    <source>
        <dbReference type="ARBA" id="ARBA00004496"/>
    </source>
</evidence>
<dbReference type="PROSITE" id="PS50082">
    <property type="entry name" value="WD_REPEATS_2"/>
    <property type="match status" value="6"/>
</dbReference>
<accession>A0A6G1HPD4</accession>
<comment type="similarity">
    <text evidence="4">Belongs to the WD repeat ELP2 family.</text>
</comment>
<dbReference type="GO" id="GO:0005737">
    <property type="term" value="C:cytoplasm"/>
    <property type="evidence" value="ECO:0007669"/>
    <property type="project" value="UniProtKB-SubCell"/>
</dbReference>
<feature type="repeat" description="WD" evidence="11">
    <location>
        <begin position="299"/>
        <end position="335"/>
    </location>
</feature>
<dbReference type="Gene3D" id="2.130.10.10">
    <property type="entry name" value="YVTN repeat-like/Quinoprotein amine dehydrogenase"/>
    <property type="match status" value="5"/>
</dbReference>
<comment type="pathway">
    <text evidence="3">tRNA modification; 5-methoxycarbonylmethyl-2-thiouridine-tRNA biosynthesis.</text>
</comment>
<evidence type="ECO:0000256" key="6">
    <source>
        <dbReference type="ARBA" id="ARBA00022490"/>
    </source>
</evidence>
<evidence type="ECO:0000256" key="10">
    <source>
        <dbReference type="ARBA" id="ARBA00023242"/>
    </source>
</evidence>
<dbReference type="OrthoDB" id="27911at2759"/>
<dbReference type="InterPro" id="IPR001680">
    <property type="entry name" value="WD40_rpt"/>
</dbReference>
<dbReference type="AlphaFoldDB" id="A0A6G1HPD4"/>
<evidence type="ECO:0000313" key="12">
    <source>
        <dbReference type="EMBL" id="KAF2397918.1"/>
    </source>
</evidence>
<evidence type="ECO:0000313" key="13">
    <source>
        <dbReference type="Proteomes" id="UP000799640"/>
    </source>
</evidence>
<keyword evidence="13" id="KW-1185">Reference proteome</keyword>
<dbReference type="PANTHER" id="PTHR44111">
    <property type="entry name" value="ELONGATOR COMPLEX PROTEIN 2"/>
    <property type="match status" value="1"/>
</dbReference>
<protein>
    <recommendedName>
        <fullName evidence="5">Elongator complex protein 2</fullName>
    </recommendedName>
</protein>
<dbReference type="GO" id="GO:0033588">
    <property type="term" value="C:elongator holoenzyme complex"/>
    <property type="evidence" value="ECO:0007669"/>
    <property type="project" value="InterPro"/>
</dbReference>
<dbReference type="GO" id="GO:0005634">
    <property type="term" value="C:nucleus"/>
    <property type="evidence" value="ECO:0007669"/>
    <property type="project" value="UniProtKB-SubCell"/>
</dbReference>
<evidence type="ECO:0000256" key="1">
    <source>
        <dbReference type="ARBA" id="ARBA00004123"/>
    </source>
</evidence>
<dbReference type="GO" id="GO:0002098">
    <property type="term" value="P:tRNA wobble uridine modification"/>
    <property type="evidence" value="ECO:0007669"/>
    <property type="project" value="InterPro"/>
</dbReference>
<dbReference type="PROSITE" id="PS50294">
    <property type="entry name" value="WD_REPEATS_REGION"/>
    <property type="match status" value="4"/>
</dbReference>
<name>A0A6G1HPD4_9PEZI</name>
<dbReference type="InterPro" id="IPR020472">
    <property type="entry name" value="WD40_PAC1"/>
</dbReference>
<organism evidence="12 13">
    <name type="scientific">Trichodelitschia bisporula</name>
    <dbReference type="NCBI Taxonomy" id="703511"/>
    <lineage>
        <taxon>Eukaryota</taxon>
        <taxon>Fungi</taxon>
        <taxon>Dikarya</taxon>
        <taxon>Ascomycota</taxon>
        <taxon>Pezizomycotina</taxon>
        <taxon>Dothideomycetes</taxon>
        <taxon>Dothideomycetes incertae sedis</taxon>
        <taxon>Phaeotrichales</taxon>
        <taxon>Phaeotrichaceae</taxon>
        <taxon>Trichodelitschia</taxon>
    </lineage>
</organism>
<evidence type="ECO:0000256" key="11">
    <source>
        <dbReference type="PROSITE-ProRule" id="PRU00221"/>
    </source>
</evidence>
<dbReference type="UniPathway" id="UPA00988"/>
<dbReference type="InterPro" id="IPR015943">
    <property type="entry name" value="WD40/YVTN_repeat-like_dom_sf"/>
</dbReference>
<dbReference type="FunFam" id="2.130.10.10:FF:000400">
    <property type="entry name" value="Elongator acetyltransferase complex subunit 2"/>
    <property type="match status" value="1"/>
</dbReference>
<feature type="repeat" description="WD" evidence="11">
    <location>
        <begin position="653"/>
        <end position="688"/>
    </location>
</feature>
<feature type="repeat" description="WD" evidence="11">
    <location>
        <begin position="607"/>
        <end position="639"/>
    </location>
</feature>
<keyword evidence="8" id="KW-0819">tRNA processing</keyword>
<keyword evidence="9" id="KW-0677">Repeat</keyword>
<evidence type="ECO:0000256" key="3">
    <source>
        <dbReference type="ARBA" id="ARBA00005043"/>
    </source>
</evidence>
<feature type="repeat" description="WD" evidence="11">
    <location>
        <begin position="77"/>
        <end position="109"/>
    </location>
</feature>
<dbReference type="PANTHER" id="PTHR44111:SF1">
    <property type="entry name" value="ELONGATOR COMPLEX PROTEIN 2"/>
    <property type="match status" value="1"/>
</dbReference>
<dbReference type="InterPro" id="IPR019775">
    <property type="entry name" value="WD40_repeat_CS"/>
</dbReference>
<dbReference type="EMBL" id="ML996702">
    <property type="protein sequence ID" value="KAF2397918.1"/>
    <property type="molecule type" value="Genomic_DNA"/>
</dbReference>